<organism evidence="2 3">
    <name type="scientific">Roseovarius mucosus DSM 17069</name>
    <dbReference type="NCBI Taxonomy" id="1288298"/>
    <lineage>
        <taxon>Bacteria</taxon>
        <taxon>Pseudomonadati</taxon>
        <taxon>Pseudomonadota</taxon>
        <taxon>Alphaproteobacteria</taxon>
        <taxon>Rhodobacterales</taxon>
        <taxon>Roseobacteraceae</taxon>
        <taxon>Roseovarius</taxon>
    </lineage>
</organism>
<proteinExistence type="predicted"/>
<sequence>MTATTAPANARHAATKSHDPDAAAVGPILLSVAVFLAGWATSIVLWGIPGLYIPALALVPVIWVMLILISRG</sequence>
<keyword evidence="1" id="KW-0472">Membrane</keyword>
<dbReference type="eggNOG" id="ENOG5033CNW">
    <property type="taxonomic scope" value="Bacteria"/>
</dbReference>
<dbReference type="PATRIC" id="fig|1288298.3.peg.2865"/>
<name>A0A0A0HK71_9RHOB</name>
<dbReference type="RefSeq" id="WP_037268273.1">
    <property type="nucleotide sequence ID" value="NZ_KN293975.1"/>
</dbReference>
<dbReference type="Proteomes" id="UP000030021">
    <property type="component" value="Unassembled WGS sequence"/>
</dbReference>
<comment type="caution">
    <text evidence="2">The sequence shown here is derived from an EMBL/GenBank/DDBJ whole genome shotgun (WGS) entry which is preliminary data.</text>
</comment>
<dbReference type="AlphaFoldDB" id="A0A0A0HK71"/>
<accession>A0A0A0HK71</accession>
<gene>
    <name evidence="2" type="ORF">rosmuc_02846</name>
</gene>
<evidence type="ECO:0000256" key="1">
    <source>
        <dbReference type="SAM" id="Phobius"/>
    </source>
</evidence>
<evidence type="ECO:0000313" key="3">
    <source>
        <dbReference type="Proteomes" id="UP000030021"/>
    </source>
</evidence>
<keyword evidence="1" id="KW-1133">Transmembrane helix</keyword>
<dbReference type="HOGENOM" id="CLU_2719813_0_0_5"/>
<protein>
    <submittedName>
        <fullName evidence="2">Uncharacterized protein</fullName>
    </submittedName>
</protein>
<feature type="transmembrane region" description="Helical" evidence="1">
    <location>
        <begin position="51"/>
        <end position="69"/>
    </location>
</feature>
<dbReference type="OrthoDB" id="8479738at2"/>
<dbReference type="EMBL" id="AONH01000016">
    <property type="protein sequence ID" value="KGM86558.1"/>
    <property type="molecule type" value="Genomic_DNA"/>
</dbReference>
<keyword evidence="1" id="KW-0812">Transmembrane</keyword>
<dbReference type="STRING" id="215743.ROSMUCSMR3_03380"/>
<evidence type="ECO:0000313" key="2">
    <source>
        <dbReference type="EMBL" id="KGM86558.1"/>
    </source>
</evidence>
<feature type="transmembrane region" description="Helical" evidence="1">
    <location>
        <begin position="21"/>
        <end position="45"/>
    </location>
</feature>
<reference evidence="2 3" key="1">
    <citation type="submission" date="2013-01" db="EMBL/GenBank/DDBJ databases">
        <authorList>
            <person name="Fiebig A."/>
            <person name="Goeker M."/>
            <person name="Klenk H.-P.P."/>
        </authorList>
    </citation>
    <scope>NUCLEOTIDE SEQUENCE [LARGE SCALE GENOMIC DNA]</scope>
    <source>
        <strain evidence="2 3">DSM 17069</strain>
    </source>
</reference>